<evidence type="ECO:0000259" key="3">
    <source>
        <dbReference type="Pfam" id="PF05433"/>
    </source>
</evidence>
<comment type="caution">
    <text evidence="4">The sequence shown here is derived from an EMBL/GenBank/DDBJ whole genome shotgun (WGS) entry which is preliminary data.</text>
</comment>
<proteinExistence type="predicted"/>
<dbReference type="InterPro" id="IPR051407">
    <property type="entry name" value="Bact_OM_lipoprot/Surf_antigen"/>
</dbReference>
<accession>A0A4S3KRN7</accession>
<dbReference type="Pfam" id="PF05433">
    <property type="entry name" value="Rick_17kDa_Anti"/>
    <property type="match status" value="1"/>
</dbReference>
<dbReference type="GO" id="GO:0019867">
    <property type="term" value="C:outer membrane"/>
    <property type="evidence" value="ECO:0007669"/>
    <property type="project" value="InterPro"/>
</dbReference>
<name>A0A4S3KRN7_9GAMM</name>
<dbReference type="InterPro" id="IPR008816">
    <property type="entry name" value="Gly_zipper_2TM_dom"/>
</dbReference>
<evidence type="ECO:0000313" key="4">
    <source>
        <dbReference type="EMBL" id="THD11616.1"/>
    </source>
</evidence>
<dbReference type="PANTHER" id="PTHR35603:SF2">
    <property type="entry name" value="OUTER MEMBRANE LIPOPROTEIN"/>
    <property type="match status" value="1"/>
</dbReference>
<dbReference type="EMBL" id="MWQO01000009">
    <property type="protein sequence ID" value="THD11616.1"/>
    <property type="molecule type" value="Genomic_DNA"/>
</dbReference>
<feature type="domain" description="Glycine zipper 2TM" evidence="3">
    <location>
        <begin position="120"/>
        <end position="160"/>
    </location>
</feature>
<gene>
    <name evidence="4" type="ORF">B1806_02875</name>
</gene>
<organism evidence="4 5">
    <name type="scientific">Metallibacterium scheffleri</name>
    <dbReference type="NCBI Taxonomy" id="993689"/>
    <lineage>
        <taxon>Bacteria</taxon>
        <taxon>Pseudomonadati</taxon>
        <taxon>Pseudomonadota</taxon>
        <taxon>Gammaproteobacteria</taxon>
        <taxon>Lysobacterales</taxon>
        <taxon>Rhodanobacteraceae</taxon>
        <taxon>Metallibacterium</taxon>
    </lineage>
</organism>
<keyword evidence="2" id="KW-0472">Membrane</keyword>
<evidence type="ECO:0000256" key="1">
    <source>
        <dbReference type="ARBA" id="ARBA00004370"/>
    </source>
</evidence>
<reference evidence="4 5" key="1">
    <citation type="submission" date="2017-02" db="EMBL/GenBank/DDBJ databases">
        <title>Whole genome sequencing of Metallibacterium scheffleri DSM 24874 (T).</title>
        <authorList>
            <person name="Kumar S."/>
            <person name="Patil P."/>
            <person name="Patil P.B."/>
        </authorList>
    </citation>
    <scope>NUCLEOTIDE SEQUENCE [LARGE SCALE GENOMIC DNA]</scope>
    <source>
        <strain evidence="4 5">DSM 24874</strain>
    </source>
</reference>
<dbReference type="OrthoDB" id="5954980at2"/>
<dbReference type="PANTHER" id="PTHR35603">
    <property type="match status" value="1"/>
</dbReference>
<dbReference type="Proteomes" id="UP000307749">
    <property type="component" value="Unassembled WGS sequence"/>
</dbReference>
<evidence type="ECO:0000313" key="5">
    <source>
        <dbReference type="Proteomes" id="UP000307749"/>
    </source>
</evidence>
<dbReference type="AlphaFoldDB" id="A0A4S3KRN7"/>
<dbReference type="STRING" id="993689.GCA_002077135_02874"/>
<sequence>MSSSPGTPKYYAGVTRIRAKTIRAVQSLGSQPPGRNIHFTAYPMILFCLHVIQPEGNPMNKALIALTGIALISSAMAMAVPAQAQSVITRNGAYYVRCYDCGRVIQVETNITQGDNHQVAGTILGGVVGGLLGNQVGGGRGRTLATVAGAVGGGYAGNRLGQGGQNTAYVIRIRMADGNIQRVQVQDARGIRDGDIVRVDNKGNITVVSQR</sequence>
<comment type="subcellular location">
    <subcellularLocation>
        <location evidence="1">Membrane</location>
    </subcellularLocation>
</comment>
<protein>
    <recommendedName>
        <fullName evidence="3">Glycine zipper 2TM domain-containing protein</fullName>
    </recommendedName>
</protein>
<keyword evidence="5" id="KW-1185">Reference proteome</keyword>
<evidence type="ECO:0000256" key="2">
    <source>
        <dbReference type="ARBA" id="ARBA00023136"/>
    </source>
</evidence>